<dbReference type="AlphaFoldDB" id="A0A6J5Z7U1"/>
<organism evidence="1">
    <name type="scientific">freshwater metagenome</name>
    <dbReference type="NCBI Taxonomy" id="449393"/>
    <lineage>
        <taxon>unclassified sequences</taxon>
        <taxon>metagenomes</taxon>
        <taxon>ecological metagenomes</taxon>
    </lineage>
</organism>
<dbReference type="EMBL" id="CAESAL010000017">
    <property type="protein sequence ID" value="CAB4337566.1"/>
    <property type="molecule type" value="Genomic_DNA"/>
</dbReference>
<name>A0A6J5Z7U1_9ZZZZ</name>
<sequence>MSAPVTDSSIVDRYIELGLRMGRHVDGFVDAYYGPEAIADRVSVEPVLAPDFLVASAGQLVVDLDVGVDEDVLDVSRRRWLRAQATGMHTSARKMAGEEIAYVDEVEWCYGVRPTLREEGQFEAAHARLDAVLPGSGPVRERIIEWREAQAIPVDRLEAVLRSIAEDFRERTQRQFGLPEGEHITWELATNQPWSGFNYYEGNLQSRVAINTDLPVLATSIGHLVAHEAYPGHHTEHSRKESGLVRSRGWQEESIFCVGTPQCLIAEGLADLALEIIAGEVPDLLIAEHLRSNGINFDPEIAHAVRVASESMDAVRANAAWLLHEDDTPVDDVVAYIERWGLLPHARASKAIEFLTSPTWRAYISCYVEGLPLCRNWVGGDPDRFATLLSEQIVPADLVDA</sequence>
<gene>
    <name evidence="1" type="ORF">UFOPK3331_00703</name>
</gene>
<reference evidence="1" key="1">
    <citation type="submission" date="2020-05" db="EMBL/GenBank/DDBJ databases">
        <authorList>
            <person name="Chiriac C."/>
            <person name="Salcher M."/>
            <person name="Ghai R."/>
            <person name="Kavagutti S V."/>
        </authorList>
    </citation>
    <scope>NUCLEOTIDE SEQUENCE</scope>
</reference>
<evidence type="ECO:0000313" key="1">
    <source>
        <dbReference type="EMBL" id="CAB4337566.1"/>
    </source>
</evidence>
<accession>A0A6J5Z7U1</accession>
<proteinExistence type="predicted"/>
<protein>
    <submittedName>
        <fullName evidence="1">Unannotated protein</fullName>
    </submittedName>
</protein>